<keyword evidence="1" id="KW-0472">Membrane</keyword>
<keyword evidence="1" id="KW-1133">Transmembrane helix</keyword>
<keyword evidence="1" id="KW-0812">Transmembrane</keyword>
<proteinExistence type="predicted"/>
<keyword evidence="3" id="KW-1185">Reference proteome</keyword>
<dbReference type="STRING" id="1221996.QY95_01551"/>
<evidence type="ECO:0000256" key="1">
    <source>
        <dbReference type="SAM" id="Phobius"/>
    </source>
</evidence>
<dbReference type="EMBL" id="JWIR02000003">
    <property type="protein sequence ID" value="KKB43306.1"/>
    <property type="molecule type" value="Genomic_DNA"/>
</dbReference>
<dbReference type="PANTHER" id="PTHR35335:SF1">
    <property type="entry name" value="UPF0716 PROTEIN FXSA"/>
    <property type="match status" value="1"/>
</dbReference>
<dbReference type="OrthoDB" id="9792788at2"/>
<dbReference type="GO" id="GO:0016020">
    <property type="term" value="C:membrane"/>
    <property type="evidence" value="ECO:0007669"/>
    <property type="project" value="InterPro"/>
</dbReference>
<dbReference type="AlphaFoldDB" id="A0A0F5ICR7"/>
<organism evidence="2 3">
    <name type="scientific">Bacillus thermotolerans</name>
    <name type="common">Quasibacillus thermotolerans</name>
    <dbReference type="NCBI Taxonomy" id="1221996"/>
    <lineage>
        <taxon>Bacteria</taxon>
        <taxon>Bacillati</taxon>
        <taxon>Bacillota</taxon>
        <taxon>Bacilli</taxon>
        <taxon>Bacillales</taxon>
        <taxon>Bacillaceae</taxon>
        <taxon>Bacillus</taxon>
    </lineage>
</organism>
<feature type="transmembrane region" description="Helical" evidence="1">
    <location>
        <begin position="27"/>
        <end position="46"/>
    </location>
</feature>
<evidence type="ECO:0000313" key="2">
    <source>
        <dbReference type="EMBL" id="KKB43306.1"/>
    </source>
</evidence>
<dbReference type="NCBIfam" id="NF008528">
    <property type="entry name" value="PRK11463.1-2"/>
    <property type="match status" value="1"/>
</dbReference>
<dbReference type="Proteomes" id="UP000031563">
    <property type="component" value="Unassembled WGS sequence"/>
</dbReference>
<accession>A0A0F5ICR7</accession>
<dbReference type="RefSeq" id="WP_040047680.1">
    <property type="nucleotide sequence ID" value="NZ_JWIR02000003.1"/>
</dbReference>
<reference evidence="2" key="1">
    <citation type="submission" date="2015-02" db="EMBL/GenBank/DDBJ databases">
        <title>Genome Assembly of Bacillaceae bacterium MTCC 8252.</title>
        <authorList>
            <person name="Verma A."/>
            <person name="Khatri I."/>
            <person name="Mual P."/>
            <person name="Subramanian S."/>
            <person name="Krishnamurthi S."/>
        </authorList>
    </citation>
    <scope>NUCLEOTIDE SEQUENCE [LARGE SCALE GENOMIC DNA]</scope>
    <source>
        <strain evidence="2">MTCC 8252</strain>
    </source>
</reference>
<dbReference type="PANTHER" id="PTHR35335">
    <property type="entry name" value="UPF0716 PROTEIN FXSA"/>
    <property type="match status" value="1"/>
</dbReference>
<evidence type="ECO:0000313" key="3">
    <source>
        <dbReference type="Proteomes" id="UP000031563"/>
    </source>
</evidence>
<protein>
    <submittedName>
        <fullName evidence="2">FxsA protein</fullName>
    </submittedName>
</protein>
<comment type="caution">
    <text evidence="2">The sequence shown here is derived from an EMBL/GenBank/DDBJ whole genome shotgun (WGS) entry which is preliminary data.</text>
</comment>
<dbReference type="Pfam" id="PF04186">
    <property type="entry name" value="FxsA"/>
    <property type="match status" value="1"/>
</dbReference>
<dbReference type="InterPro" id="IPR007313">
    <property type="entry name" value="FxsA"/>
</dbReference>
<gene>
    <name evidence="2" type="ORF">QY95_01551</name>
</gene>
<name>A0A0F5ICR7_BACTR</name>
<sequence>MKYLLFTFVIVPALEIALLLLSGKTIGILPTVLLILLTGFIGAYLAKRQGMHTFIRLRQDIESGRFIGDTAFDGVCVLFGGLLLLTPGFVTDAIGFVLLIPYTRTILKPLLIKVLKNFFQNPNIIIMK</sequence>